<dbReference type="Gene3D" id="3.90.550.10">
    <property type="entry name" value="Spore Coat Polysaccharide Biosynthesis Protein SpsA, Chain A"/>
    <property type="match status" value="1"/>
</dbReference>
<dbReference type="RefSeq" id="WP_188412119.1">
    <property type="nucleotide sequence ID" value="NZ_BMDJ01000002.1"/>
</dbReference>
<keyword evidence="2" id="KW-1003">Cell membrane</keyword>
<evidence type="ECO:0000313" key="8">
    <source>
        <dbReference type="Proteomes" id="UP000645390"/>
    </source>
</evidence>
<dbReference type="EMBL" id="BMDJ01000002">
    <property type="protein sequence ID" value="GGI23824.1"/>
    <property type="molecule type" value="Genomic_DNA"/>
</dbReference>
<keyword evidence="5" id="KW-0472">Membrane</keyword>
<name>A0ABQ2BH78_9SPHI</name>
<dbReference type="CDD" id="cd02522">
    <property type="entry name" value="GT_2_like_a"/>
    <property type="match status" value="1"/>
</dbReference>
<dbReference type="Pfam" id="PF00535">
    <property type="entry name" value="Glycos_transf_2"/>
    <property type="match status" value="1"/>
</dbReference>
<reference evidence="8" key="1">
    <citation type="journal article" date="2019" name="Int. J. Syst. Evol. Microbiol.">
        <title>The Global Catalogue of Microorganisms (GCM) 10K type strain sequencing project: providing services to taxonomists for standard genome sequencing and annotation.</title>
        <authorList>
            <consortium name="The Broad Institute Genomics Platform"/>
            <consortium name="The Broad Institute Genome Sequencing Center for Infectious Disease"/>
            <person name="Wu L."/>
            <person name="Ma J."/>
        </authorList>
    </citation>
    <scope>NUCLEOTIDE SEQUENCE [LARGE SCALE GENOMIC DNA]</scope>
    <source>
        <strain evidence="8">CCM 8939</strain>
    </source>
</reference>
<evidence type="ECO:0000313" key="7">
    <source>
        <dbReference type="EMBL" id="GGI23824.1"/>
    </source>
</evidence>
<dbReference type="PANTHER" id="PTHR43646">
    <property type="entry name" value="GLYCOSYLTRANSFERASE"/>
    <property type="match status" value="1"/>
</dbReference>
<keyword evidence="3" id="KW-0328">Glycosyltransferase</keyword>
<gene>
    <name evidence="7" type="ORF">GCM10008119_09590</name>
</gene>
<sequence>MKVSIIIPVFNEAEHIGKLTKYLIRFGSNNLQEIIVVDGGSTDDTPLCAKQAGAISVVSPQKGRAAQMNFGASIAKGDLLYFVHADTLPPETYITDIIDAIEAGFDMGRYLSTYNSKSWLLKLNAFLSRLDTFGGMGGDQTLFITTKLFQQTGGFDGTMKIMEEFEFCARARKLGKYKIIKKPVLISARKYDTNGWFNVQKANYTIVRMYLNGASQESMALKYKEMLHYR</sequence>
<dbReference type="GO" id="GO:0016787">
    <property type="term" value="F:hydrolase activity"/>
    <property type="evidence" value="ECO:0007669"/>
    <property type="project" value="UniProtKB-KW"/>
</dbReference>
<dbReference type="InterPro" id="IPR001173">
    <property type="entry name" value="Glyco_trans_2-like"/>
</dbReference>
<dbReference type="Proteomes" id="UP000645390">
    <property type="component" value="Unassembled WGS sequence"/>
</dbReference>
<protein>
    <submittedName>
        <fullName evidence="7">Glycosyl hydrolase</fullName>
    </submittedName>
</protein>
<organism evidence="7 8">
    <name type="scientific">Pedobacter mendelii</name>
    <dbReference type="NCBI Taxonomy" id="1908240"/>
    <lineage>
        <taxon>Bacteria</taxon>
        <taxon>Pseudomonadati</taxon>
        <taxon>Bacteroidota</taxon>
        <taxon>Sphingobacteriia</taxon>
        <taxon>Sphingobacteriales</taxon>
        <taxon>Sphingobacteriaceae</taxon>
        <taxon>Pedobacter</taxon>
    </lineage>
</organism>
<evidence type="ECO:0000256" key="4">
    <source>
        <dbReference type="ARBA" id="ARBA00022679"/>
    </source>
</evidence>
<evidence type="ECO:0000256" key="3">
    <source>
        <dbReference type="ARBA" id="ARBA00022676"/>
    </source>
</evidence>
<evidence type="ECO:0000256" key="1">
    <source>
        <dbReference type="ARBA" id="ARBA00004236"/>
    </source>
</evidence>
<dbReference type="PANTHER" id="PTHR43646:SF2">
    <property type="entry name" value="GLYCOSYLTRANSFERASE 2-LIKE DOMAIN-CONTAINING PROTEIN"/>
    <property type="match status" value="1"/>
</dbReference>
<proteinExistence type="predicted"/>
<dbReference type="SUPFAM" id="SSF53448">
    <property type="entry name" value="Nucleotide-diphospho-sugar transferases"/>
    <property type="match status" value="1"/>
</dbReference>
<dbReference type="InterPro" id="IPR029044">
    <property type="entry name" value="Nucleotide-diphossugar_trans"/>
</dbReference>
<dbReference type="NCBIfam" id="TIGR04283">
    <property type="entry name" value="glyco_like_mftF"/>
    <property type="match status" value="1"/>
</dbReference>
<evidence type="ECO:0000256" key="5">
    <source>
        <dbReference type="ARBA" id="ARBA00023136"/>
    </source>
</evidence>
<evidence type="ECO:0000259" key="6">
    <source>
        <dbReference type="Pfam" id="PF00535"/>
    </source>
</evidence>
<keyword evidence="4" id="KW-0808">Transferase</keyword>
<accession>A0ABQ2BH78</accession>
<comment type="subcellular location">
    <subcellularLocation>
        <location evidence="1">Cell membrane</location>
    </subcellularLocation>
</comment>
<comment type="caution">
    <text evidence="7">The sequence shown here is derived from an EMBL/GenBank/DDBJ whole genome shotgun (WGS) entry which is preliminary data.</text>
</comment>
<evidence type="ECO:0000256" key="2">
    <source>
        <dbReference type="ARBA" id="ARBA00022475"/>
    </source>
</evidence>
<dbReference type="InterPro" id="IPR026461">
    <property type="entry name" value="Trfase_2_rSAM/seldom_assoc"/>
</dbReference>
<keyword evidence="8" id="KW-1185">Reference proteome</keyword>
<feature type="domain" description="Glycosyltransferase 2-like" evidence="6">
    <location>
        <begin position="4"/>
        <end position="124"/>
    </location>
</feature>
<keyword evidence="7" id="KW-0378">Hydrolase</keyword>